<dbReference type="PANTHER" id="PTHR43132">
    <property type="entry name" value="ARSENICAL RESISTANCE OPERON REPRESSOR ARSR-RELATED"/>
    <property type="match status" value="1"/>
</dbReference>
<dbReference type="InterPro" id="IPR036390">
    <property type="entry name" value="WH_DNA-bd_sf"/>
</dbReference>
<dbReference type="PRINTS" id="PR00778">
    <property type="entry name" value="HTHARSR"/>
</dbReference>
<protein>
    <submittedName>
        <fullName evidence="5">Transcriptional regulator</fullName>
    </submittedName>
</protein>
<dbReference type="CDD" id="cd00090">
    <property type="entry name" value="HTH_ARSR"/>
    <property type="match status" value="1"/>
</dbReference>
<gene>
    <name evidence="5" type="ORF">C7B81_06720</name>
</gene>
<reference evidence="5 6" key="2">
    <citation type="submission" date="2018-03" db="EMBL/GenBank/DDBJ databases">
        <title>The ancient ancestry and fast evolution of plastids.</title>
        <authorList>
            <person name="Moore K.R."/>
            <person name="Magnabosco C."/>
            <person name="Momper L."/>
            <person name="Gold D.A."/>
            <person name="Bosak T."/>
            <person name="Fournier G.P."/>
        </authorList>
    </citation>
    <scope>NUCLEOTIDE SEQUENCE [LARGE SCALE GENOMIC DNA]</scope>
    <source>
        <strain evidence="5 6">CCALA 015</strain>
    </source>
</reference>
<dbReference type="InterPro" id="IPR036388">
    <property type="entry name" value="WH-like_DNA-bd_sf"/>
</dbReference>
<dbReference type="SMART" id="SM00418">
    <property type="entry name" value="HTH_ARSR"/>
    <property type="match status" value="1"/>
</dbReference>
<accession>A0ABX5FA95</accession>
<dbReference type="NCBIfam" id="NF033788">
    <property type="entry name" value="HTH_metalloreg"/>
    <property type="match status" value="1"/>
</dbReference>
<dbReference type="Pfam" id="PF01022">
    <property type="entry name" value="HTH_5"/>
    <property type="match status" value="1"/>
</dbReference>
<name>A0ABX5FA95_9CHRO</name>
<dbReference type="EMBL" id="PVWP01000004">
    <property type="protein sequence ID" value="PSB37801.1"/>
    <property type="molecule type" value="Genomic_DNA"/>
</dbReference>
<keyword evidence="6" id="KW-1185">Reference proteome</keyword>
<dbReference type="Gene3D" id="1.10.10.10">
    <property type="entry name" value="Winged helix-like DNA-binding domain superfamily/Winged helix DNA-binding domain"/>
    <property type="match status" value="1"/>
</dbReference>
<reference evidence="5 6" key="1">
    <citation type="submission" date="2018-02" db="EMBL/GenBank/DDBJ databases">
        <authorList>
            <person name="Moore K."/>
            <person name="Momper L."/>
        </authorList>
    </citation>
    <scope>NUCLEOTIDE SEQUENCE [LARGE SCALE GENOMIC DNA]</scope>
    <source>
        <strain evidence="5 6">CCALA 015</strain>
    </source>
</reference>
<dbReference type="PANTHER" id="PTHR43132:SF2">
    <property type="entry name" value="ARSENICAL RESISTANCE OPERON REPRESSOR ARSR-RELATED"/>
    <property type="match status" value="1"/>
</dbReference>
<feature type="domain" description="HTH arsR-type" evidence="4">
    <location>
        <begin position="16"/>
        <end position="110"/>
    </location>
</feature>
<keyword evidence="1" id="KW-0805">Transcription regulation</keyword>
<dbReference type="RefSeq" id="WP_106220522.1">
    <property type="nucleotide sequence ID" value="NZ_PVWP01000004.1"/>
</dbReference>
<dbReference type="InterPro" id="IPR011991">
    <property type="entry name" value="ArsR-like_HTH"/>
</dbReference>
<proteinExistence type="predicted"/>
<evidence type="ECO:0000313" key="5">
    <source>
        <dbReference type="EMBL" id="PSB37801.1"/>
    </source>
</evidence>
<evidence type="ECO:0000256" key="1">
    <source>
        <dbReference type="ARBA" id="ARBA00023015"/>
    </source>
</evidence>
<dbReference type="PROSITE" id="PS50987">
    <property type="entry name" value="HTH_ARSR_2"/>
    <property type="match status" value="1"/>
</dbReference>
<evidence type="ECO:0000313" key="6">
    <source>
        <dbReference type="Proteomes" id="UP000238218"/>
    </source>
</evidence>
<dbReference type="Proteomes" id="UP000238218">
    <property type="component" value="Unassembled WGS sequence"/>
</dbReference>
<organism evidence="5 6">
    <name type="scientific">Aphanothece cf. minutissima CCALA 015</name>
    <dbReference type="NCBI Taxonomy" id="2107695"/>
    <lineage>
        <taxon>Bacteria</taxon>
        <taxon>Bacillati</taxon>
        <taxon>Cyanobacteriota</taxon>
        <taxon>Cyanophyceae</taxon>
        <taxon>Oscillatoriophycideae</taxon>
        <taxon>Chroococcales</taxon>
        <taxon>Aphanothecaceae</taxon>
        <taxon>Aphanothece</taxon>
    </lineage>
</organism>
<dbReference type="SUPFAM" id="SSF46785">
    <property type="entry name" value="Winged helix' DNA-binding domain"/>
    <property type="match status" value="1"/>
</dbReference>
<evidence type="ECO:0000256" key="2">
    <source>
        <dbReference type="ARBA" id="ARBA00023125"/>
    </source>
</evidence>
<dbReference type="InterPro" id="IPR051011">
    <property type="entry name" value="Metal_resp_trans_reg"/>
</dbReference>
<dbReference type="InterPro" id="IPR001845">
    <property type="entry name" value="HTH_ArsR_DNA-bd_dom"/>
</dbReference>
<evidence type="ECO:0000259" key="4">
    <source>
        <dbReference type="PROSITE" id="PS50987"/>
    </source>
</evidence>
<keyword evidence="3" id="KW-0804">Transcription</keyword>
<keyword evidence="2" id="KW-0238">DNA-binding</keyword>
<sequence>MAGLRTIASPPIADASAPLEAEEARLLLRALADPIRLQVIEALGSGERCVCDLTTDLGLAQSKLSFHLKVLKETGLLADRQSGRWVYYRLQPEALERLRAWLAALAASCTAPAEPCG</sequence>
<evidence type="ECO:0000256" key="3">
    <source>
        <dbReference type="ARBA" id="ARBA00023163"/>
    </source>
</evidence>
<comment type="caution">
    <text evidence="5">The sequence shown here is derived from an EMBL/GenBank/DDBJ whole genome shotgun (WGS) entry which is preliminary data.</text>
</comment>